<dbReference type="GO" id="GO:0050832">
    <property type="term" value="P:defense response to fungus"/>
    <property type="evidence" value="ECO:0007669"/>
    <property type="project" value="InterPro"/>
</dbReference>
<dbReference type="Proteomes" id="UP000244336">
    <property type="component" value="Chromosome 8"/>
</dbReference>
<sequence length="161" mass="17129">MQDSVSTHDRSEDDDSSCSRAGPARRLRVGGPRRGGAAGERRDGLTAVRSSYVASLALWDLRAVGAYCATWDADMPLAWRQRYGWAAFCGPAGPHGEASCGRCPLVANAATRAQATVTILDRCSFGGLGLDPFVFNQLDTDGHGAVTGQLTVSYQFVDCQD</sequence>
<dbReference type="Gene3D" id="2.40.40.10">
    <property type="entry name" value="RlpA-like domain"/>
    <property type="match status" value="1"/>
</dbReference>
<dbReference type="Pfam" id="PF00967">
    <property type="entry name" value="Barwin"/>
    <property type="match status" value="1"/>
</dbReference>
<gene>
    <name evidence="4" type="ORF">GQ55_8G216400</name>
</gene>
<evidence type="ECO:0000256" key="2">
    <source>
        <dbReference type="SAM" id="MobiDB-lite"/>
    </source>
</evidence>
<dbReference type="SUPFAM" id="SSF50685">
    <property type="entry name" value="Barwin-like endoglucanases"/>
    <property type="match status" value="1"/>
</dbReference>
<name>A0A2T7CPV6_9POAL</name>
<dbReference type="PRINTS" id="PR00602">
    <property type="entry name" value="BARWIN"/>
</dbReference>
<dbReference type="InterPro" id="IPR001153">
    <property type="entry name" value="Barwin_dom"/>
</dbReference>
<dbReference type="Gramene" id="PUZ45358">
    <property type="protein sequence ID" value="PUZ45358"/>
    <property type="gene ID" value="GQ55_8G216400"/>
</dbReference>
<feature type="region of interest" description="Disordered" evidence="2">
    <location>
        <begin position="1"/>
        <end position="42"/>
    </location>
</feature>
<feature type="domain" description="Barwin" evidence="3">
    <location>
        <begin position="40"/>
        <end position="161"/>
    </location>
</feature>
<evidence type="ECO:0000313" key="4">
    <source>
        <dbReference type="EMBL" id="PUZ45358.1"/>
    </source>
</evidence>
<evidence type="ECO:0000256" key="1">
    <source>
        <dbReference type="ARBA" id="ARBA00023157"/>
    </source>
</evidence>
<keyword evidence="1" id="KW-1015">Disulfide bond</keyword>
<protein>
    <recommendedName>
        <fullName evidence="3">Barwin domain-containing protein</fullName>
    </recommendedName>
</protein>
<dbReference type="AlphaFoldDB" id="A0A2T7CPV6"/>
<keyword evidence="5" id="KW-1185">Reference proteome</keyword>
<dbReference type="OrthoDB" id="658184at2759"/>
<dbReference type="PANTHER" id="PTHR46351:SF20">
    <property type="entry name" value="OS11G0591700 PROTEIN"/>
    <property type="match status" value="1"/>
</dbReference>
<proteinExistence type="predicted"/>
<evidence type="ECO:0000259" key="3">
    <source>
        <dbReference type="PROSITE" id="PS51174"/>
    </source>
</evidence>
<evidence type="ECO:0000313" key="5">
    <source>
        <dbReference type="Proteomes" id="UP000244336"/>
    </source>
</evidence>
<dbReference type="GO" id="GO:0004540">
    <property type="term" value="F:RNA nuclease activity"/>
    <property type="evidence" value="ECO:0007669"/>
    <property type="project" value="InterPro"/>
</dbReference>
<dbReference type="InterPro" id="IPR044301">
    <property type="entry name" value="PR4"/>
</dbReference>
<dbReference type="PROSITE" id="PS51174">
    <property type="entry name" value="BARWIN_3"/>
    <property type="match status" value="1"/>
</dbReference>
<dbReference type="GO" id="GO:0042742">
    <property type="term" value="P:defense response to bacterium"/>
    <property type="evidence" value="ECO:0007669"/>
    <property type="project" value="InterPro"/>
</dbReference>
<accession>A0A2T7CPV6</accession>
<dbReference type="PANTHER" id="PTHR46351">
    <property type="entry name" value="WOUND-INDUCED PROTEIN WIN2"/>
    <property type="match status" value="1"/>
</dbReference>
<dbReference type="EMBL" id="CM009756">
    <property type="protein sequence ID" value="PUZ45358.1"/>
    <property type="molecule type" value="Genomic_DNA"/>
</dbReference>
<organism evidence="4 5">
    <name type="scientific">Panicum hallii var. hallii</name>
    <dbReference type="NCBI Taxonomy" id="1504633"/>
    <lineage>
        <taxon>Eukaryota</taxon>
        <taxon>Viridiplantae</taxon>
        <taxon>Streptophyta</taxon>
        <taxon>Embryophyta</taxon>
        <taxon>Tracheophyta</taxon>
        <taxon>Spermatophyta</taxon>
        <taxon>Magnoliopsida</taxon>
        <taxon>Liliopsida</taxon>
        <taxon>Poales</taxon>
        <taxon>Poaceae</taxon>
        <taxon>PACMAD clade</taxon>
        <taxon>Panicoideae</taxon>
        <taxon>Panicodae</taxon>
        <taxon>Paniceae</taxon>
        <taxon>Panicinae</taxon>
        <taxon>Panicum</taxon>
        <taxon>Panicum sect. Panicum</taxon>
    </lineage>
</organism>
<dbReference type="InterPro" id="IPR036908">
    <property type="entry name" value="RlpA-like_sf"/>
</dbReference>
<feature type="compositionally biased region" description="Basic and acidic residues" evidence="2">
    <location>
        <begin position="1"/>
        <end position="11"/>
    </location>
</feature>
<dbReference type="STRING" id="1504633.A0A2T7CPV6"/>
<reference evidence="4 5" key="1">
    <citation type="submission" date="2018-04" db="EMBL/GenBank/DDBJ databases">
        <title>WGS assembly of Panicum hallii var. hallii HAL2.</title>
        <authorList>
            <person name="Lovell J."/>
            <person name="Jenkins J."/>
            <person name="Lowry D."/>
            <person name="Mamidi S."/>
            <person name="Sreedasyam A."/>
            <person name="Weng X."/>
            <person name="Barry K."/>
            <person name="Bonette J."/>
            <person name="Campitelli B."/>
            <person name="Daum C."/>
            <person name="Gordon S."/>
            <person name="Gould B."/>
            <person name="Lipzen A."/>
            <person name="MacQueen A."/>
            <person name="Palacio-Mejia J."/>
            <person name="Plott C."/>
            <person name="Shakirov E."/>
            <person name="Shu S."/>
            <person name="Yoshinaga Y."/>
            <person name="Zane M."/>
            <person name="Rokhsar D."/>
            <person name="Grimwood J."/>
            <person name="Schmutz J."/>
            <person name="Juenger T."/>
        </authorList>
    </citation>
    <scope>NUCLEOTIDE SEQUENCE [LARGE SCALE GENOMIC DNA]</scope>
    <source>
        <strain evidence="5">cv. HAL2</strain>
    </source>
</reference>